<sequence length="331" mass="33601">MGVTVVNDVSITGNIGAKPLSLSGALPALTSSGTLTVQSNTALQTMDAFAQSLQYLYSLNINSNSKLTTLAGAFKALQLMDDALLIQSNALLTNLTGAFGGLSTVRGAVAIDGNAALPALSGGSFGSLMTVGQSLELSNNGNLASITGAFQSLTSVGGGLSILAQTKLAALSNSFTALSVINGRLVLSNNAMLTSMQAAFKNVTSAYTLEISSNALLASFQGSFSSLEVDGDTVAIKSNPSLRSLTGLENLRAPTASFTITGNTLLANITALQGVGNCAAASPYNTVNVPVSVQVRLANNSTCTLSSWKGVCAYITTYKSSSGVVNSCPRS</sequence>
<name>A0ABR2YC42_9CHLO</name>
<comment type="caution">
    <text evidence="5">The sequence shown here is derived from an EMBL/GenBank/DDBJ whole genome shotgun (WGS) entry which is preliminary data.</text>
</comment>
<evidence type="ECO:0000256" key="2">
    <source>
        <dbReference type="ARBA" id="ARBA00004430"/>
    </source>
</evidence>
<comment type="subcellular location">
    <subcellularLocation>
        <location evidence="1">Cell envelope</location>
    </subcellularLocation>
    <subcellularLocation>
        <location evidence="2">Cytoplasm</location>
        <location evidence="2">Cytoskeleton</location>
        <location evidence="2">Cilium axoneme</location>
    </subcellularLocation>
</comment>
<evidence type="ECO:0000256" key="4">
    <source>
        <dbReference type="ARBA" id="ARBA00023180"/>
    </source>
</evidence>
<keyword evidence="3" id="KW-0732">Signal</keyword>
<dbReference type="InterPro" id="IPR051648">
    <property type="entry name" value="CWI-Assembly_Regulator"/>
</dbReference>
<evidence type="ECO:0000313" key="5">
    <source>
        <dbReference type="EMBL" id="KAK9902009.1"/>
    </source>
</evidence>
<dbReference type="PANTHER" id="PTHR31018">
    <property type="entry name" value="SPORULATION-SPECIFIC PROTEIN-RELATED"/>
    <property type="match status" value="1"/>
</dbReference>
<dbReference type="PANTHER" id="PTHR31018:SF3">
    <property type="entry name" value="RECEPTOR PROTEIN-TYROSINE KINASE"/>
    <property type="match status" value="1"/>
</dbReference>
<dbReference type="EMBL" id="JALJOT010000016">
    <property type="protein sequence ID" value="KAK9902009.1"/>
    <property type="molecule type" value="Genomic_DNA"/>
</dbReference>
<gene>
    <name evidence="5" type="ORF">WJX75_001101</name>
</gene>
<proteinExistence type="predicted"/>
<accession>A0ABR2YC42</accession>
<keyword evidence="6" id="KW-1185">Reference proteome</keyword>
<dbReference type="SUPFAM" id="SSF52058">
    <property type="entry name" value="L domain-like"/>
    <property type="match status" value="2"/>
</dbReference>
<keyword evidence="4" id="KW-0325">Glycoprotein</keyword>
<protein>
    <recommendedName>
        <fullName evidence="7">Receptor L-domain domain-containing protein</fullName>
    </recommendedName>
</protein>
<dbReference type="Gene3D" id="3.80.10.10">
    <property type="entry name" value="Ribonuclease Inhibitor"/>
    <property type="match status" value="1"/>
</dbReference>
<evidence type="ECO:0000313" key="6">
    <source>
        <dbReference type="Proteomes" id="UP001491310"/>
    </source>
</evidence>
<organism evidence="5 6">
    <name type="scientific">Coccomyxa subellipsoidea</name>
    <dbReference type="NCBI Taxonomy" id="248742"/>
    <lineage>
        <taxon>Eukaryota</taxon>
        <taxon>Viridiplantae</taxon>
        <taxon>Chlorophyta</taxon>
        <taxon>core chlorophytes</taxon>
        <taxon>Trebouxiophyceae</taxon>
        <taxon>Trebouxiophyceae incertae sedis</taxon>
        <taxon>Coccomyxaceae</taxon>
        <taxon>Coccomyxa</taxon>
    </lineage>
</organism>
<evidence type="ECO:0000256" key="1">
    <source>
        <dbReference type="ARBA" id="ARBA00004196"/>
    </source>
</evidence>
<evidence type="ECO:0000256" key="3">
    <source>
        <dbReference type="ARBA" id="ARBA00022729"/>
    </source>
</evidence>
<dbReference type="InterPro" id="IPR032675">
    <property type="entry name" value="LRR_dom_sf"/>
</dbReference>
<reference evidence="5 6" key="1">
    <citation type="journal article" date="2024" name="Nat. Commun.">
        <title>Phylogenomics reveals the evolutionary origins of lichenization in chlorophyte algae.</title>
        <authorList>
            <person name="Puginier C."/>
            <person name="Libourel C."/>
            <person name="Otte J."/>
            <person name="Skaloud P."/>
            <person name="Haon M."/>
            <person name="Grisel S."/>
            <person name="Petersen M."/>
            <person name="Berrin J.G."/>
            <person name="Delaux P.M."/>
            <person name="Dal Grande F."/>
            <person name="Keller J."/>
        </authorList>
    </citation>
    <scope>NUCLEOTIDE SEQUENCE [LARGE SCALE GENOMIC DNA]</scope>
    <source>
        <strain evidence="5 6">SAG 216-7</strain>
    </source>
</reference>
<evidence type="ECO:0008006" key="7">
    <source>
        <dbReference type="Google" id="ProtNLM"/>
    </source>
</evidence>
<dbReference type="Proteomes" id="UP001491310">
    <property type="component" value="Unassembled WGS sequence"/>
</dbReference>